<evidence type="ECO:0000256" key="9">
    <source>
        <dbReference type="ARBA" id="ARBA00048540"/>
    </source>
</evidence>
<reference evidence="13 14" key="1">
    <citation type="submission" date="2018-06" db="EMBL/GenBank/DDBJ databases">
        <authorList>
            <consortium name="Pathogen Informatics"/>
            <person name="Doyle S."/>
        </authorList>
    </citation>
    <scope>NUCLEOTIDE SEQUENCE [LARGE SCALE GENOMIC DNA]</scope>
    <source>
        <strain evidence="13 14">NCTC11009</strain>
    </source>
</reference>
<organism evidence="13 14">
    <name type="scientific">Oligella urethralis</name>
    <dbReference type="NCBI Taxonomy" id="90245"/>
    <lineage>
        <taxon>Bacteria</taxon>
        <taxon>Pseudomonadati</taxon>
        <taxon>Pseudomonadota</taxon>
        <taxon>Betaproteobacteria</taxon>
        <taxon>Burkholderiales</taxon>
        <taxon>Alcaligenaceae</taxon>
        <taxon>Oligella</taxon>
    </lineage>
</organism>
<gene>
    <name evidence="13" type="primary">apbE</name>
    <name evidence="13" type="ORF">NCTC11009_00331</name>
</gene>
<dbReference type="GO" id="GO:0016740">
    <property type="term" value="F:transferase activity"/>
    <property type="evidence" value="ECO:0007669"/>
    <property type="project" value="UniProtKB-UniRule"/>
</dbReference>
<dbReference type="AlphaFoldDB" id="A0A2X1VFL0"/>
<evidence type="ECO:0000256" key="5">
    <source>
        <dbReference type="ARBA" id="ARBA00022723"/>
    </source>
</evidence>
<evidence type="ECO:0000313" key="13">
    <source>
        <dbReference type="EMBL" id="SPY07140.1"/>
    </source>
</evidence>
<comment type="similarity">
    <text evidence="10">Belongs to the ApbE family.</text>
</comment>
<dbReference type="Pfam" id="PF02424">
    <property type="entry name" value="ApbE"/>
    <property type="match status" value="1"/>
</dbReference>
<dbReference type="InterPro" id="IPR024932">
    <property type="entry name" value="ApbE"/>
</dbReference>
<feature type="binding site" evidence="11">
    <location>
        <position position="295"/>
    </location>
    <ligand>
        <name>Mg(2+)</name>
        <dbReference type="ChEBI" id="CHEBI:18420"/>
    </ligand>
</feature>
<name>A0A2X1VFL0_9BURK</name>
<keyword evidence="7 10" id="KW-0460">Magnesium</keyword>
<feature type="signal peptide" evidence="12">
    <location>
        <begin position="1"/>
        <end position="24"/>
    </location>
</feature>
<evidence type="ECO:0000256" key="2">
    <source>
        <dbReference type="ARBA" id="ARBA00016337"/>
    </source>
</evidence>
<dbReference type="SUPFAM" id="SSF143631">
    <property type="entry name" value="ApbE-like"/>
    <property type="match status" value="1"/>
</dbReference>
<comment type="cofactor">
    <cofactor evidence="11">
        <name>Mg(2+)</name>
        <dbReference type="ChEBI" id="CHEBI:18420"/>
    </cofactor>
    <cofactor evidence="11">
        <name>Mn(2+)</name>
        <dbReference type="ChEBI" id="CHEBI:29035"/>
    </cofactor>
    <text evidence="11">Magnesium. Can also use manganese.</text>
</comment>
<keyword evidence="6 10" id="KW-0274">FAD</keyword>
<keyword evidence="4 10" id="KW-0808">Transferase</keyword>
<evidence type="ECO:0000313" key="14">
    <source>
        <dbReference type="Proteomes" id="UP000250242"/>
    </source>
</evidence>
<sequence>MMKQPFKTKRRQILALFCSTVALSQWPLVSLANSNEVELLEWRGIALGADAQLKIYHEDKHEARHLLQAILKEVQRQERLFSLYRDDSVISHLNNEGEVSGFSHDFYWLMSLADEHVRLTHGVFDPTVQILWETYRDYLIENPQASPEELKARMTEVRHLLGWDGIQLTPNRIRLAKPGQRITLNGIAQGFITDRVTDLMQQRGVDHALINMGEIRGLLPLGKAPWSLGIADPLDASQILKTLELGNQAMATSSSRGTYLSYEKSINHIFDPATSQSDERYLSVTVIAPTATQADALATAFSIMPIESIKNTLKQISKVSVWILGRDRQWIELS</sequence>
<proteinExistence type="inferred from homology"/>
<evidence type="ECO:0000256" key="12">
    <source>
        <dbReference type="SAM" id="SignalP"/>
    </source>
</evidence>
<keyword evidence="12" id="KW-0732">Signal</keyword>
<keyword evidence="3 10" id="KW-0285">Flavoprotein</keyword>
<evidence type="ECO:0000256" key="11">
    <source>
        <dbReference type="PIRSR" id="PIRSR006268-2"/>
    </source>
</evidence>
<protein>
    <recommendedName>
        <fullName evidence="2 10">FAD:protein FMN transferase</fullName>
        <ecNumber evidence="1 10">2.7.1.180</ecNumber>
    </recommendedName>
    <alternativeName>
        <fullName evidence="8 10">Flavin transferase</fullName>
    </alternativeName>
</protein>
<keyword evidence="5 10" id="KW-0479">Metal-binding</keyword>
<dbReference type="GO" id="GO:0046872">
    <property type="term" value="F:metal ion binding"/>
    <property type="evidence" value="ECO:0007669"/>
    <property type="project" value="UniProtKB-UniRule"/>
</dbReference>
<evidence type="ECO:0000256" key="1">
    <source>
        <dbReference type="ARBA" id="ARBA00011955"/>
    </source>
</evidence>
<evidence type="ECO:0000256" key="6">
    <source>
        <dbReference type="ARBA" id="ARBA00022827"/>
    </source>
</evidence>
<dbReference type="Gene3D" id="3.10.520.10">
    <property type="entry name" value="ApbE-like domains"/>
    <property type="match status" value="1"/>
</dbReference>
<dbReference type="InterPro" id="IPR003374">
    <property type="entry name" value="ApbE-like_sf"/>
</dbReference>
<evidence type="ECO:0000256" key="8">
    <source>
        <dbReference type="ARBA" id="ARBA00031306"/>
    </source>
</evidence>
<dbReference type="Proteomes" id="UP000250242">
    <property type="component" value="Unassembled WGS sequence"/>
</dbReference>
<keyword evidence="13" id="KW-0449">Lipoprotein</keyword>
<dbReference type="RefSeq" id="WP_257998061.1">
    <property type="nucleotide sequence ID" value="NZ_PNGK01000002.1"/>
</dbReference>
<dbReference type="PANTHER" id="PTHR30040">
    <property type="entry name" value="THIAMINE BIOSYNTHESIS LIPOPROTEIN APBE"/>
    <property type="match status" value="1"/>
</dbReference>
<evidence type="ECO:0000256" key="3">
    <source>
        <dbReference type="ARBA" id="ARBA00022630"/>
    </source>
</evidence>
<feature type="binding site" evidence="11">
    <location>
        <position position="186"/>
    </location>
    <ligand>
        <name>Mg(2+)</name>
        <dbReference type="ChEBI" id="CHEBI:18420"/>
    </ligand>
</feature>
<evidence type="ECO:0000256" key="10">
    <source>
        <dbReference type="PIRNR" id="PIRNR006268"/>
    </source>
</evidence>
<dbReference type="PANTHER" id="PTHR30040:SF2">
    <property type="entry name" value="FAD:PROTEIN FMN TRANSFERASE"/>
    <property type="match status" value="1"/>
</dbReference>
<accession>A0A2X1VFL0</accession>
<dbReference type="PIRSF" id="PIRSF006268">
    <property type="entry name" value="ApbE"/>
    <property type="match status" value="1"/>
</dbReference>
<dbReference type="EMBL" id="UATH01000001">
    <property type="protein sequence ID" value="SPY07140.1"/>
    <property type="molecule type" value="Genomic_DNA"/>
</dbReference>
<evidence type="ECO:0000256" key="4">
    <source>
        <dbReference type="ARBA" id="ARBA00022679"/>
    </source>
</evidence>
<dbReference type="EC" id="2.7.1.180" evidence="1 10"/>
<feature type="chain" id="PRO_5039925102" description="FAD:protein FMN transferase" evidence="12">
    <location>
        <begin position="25"/>
        <end position="334"/>
    </location>
</feature>
<evidence type="ECO:0000256" key="7">
    <source>
        <dbReference type="ARBA" id="ARBA00022842"/>
    </source>
</evidence>
<feature type="binding site" evidence="11">
    <location>
        <position position="299"/>
    </location>
    <ligand>
        <name>Mg(2+)</name>
        <dbReference type="ChEBI" id="CHEBI:18420"/>
    </ligand>
</feature>
<comment type="catalytic activity">
    <reaction evidence="9 10">
        <text>L-threonyl-[protein] + FAD = FMN-L-threonyl-[protein] + AMP + H(+)</text>
        <dbReference type="Rhea" id="RHEA:36847"/>
        <dbReference type="Rhea" id="RHEA-COMP:11060"/>
        <dbReference type="Rhea" id="RHEA-COMP:11061"/>
        <dbReference type="ChEBI" id="CHEBI:15378"/>
        <dbReference type="ChEBI" id="CHEBI:30013"/>
        <dbReference type="ChEBI" id="CHEBI:57692"/>
        <dbReference type="ChEBI" id="CHEBI:74257"/>
        <dbReference type="ChEBI" id="CHEBI:456215"/>
        <dbReference type="EC" id="2.7.1.180"/>
    </reaction>
</comment>